<evidence type="ECO:0000313" key="3">
    <source>
        <dbReference type="Proteomes" id="UP000053477"/>
    </source>
</evidence>
<feature type="compositionally biased region" description="Low complexity" evidence="1">
    <location>
        <begin position="150"/>
        <end position="160"/>
    </location>
</feature>
<evidence type="ECO:0000256" key="1">
    <source>
        <dbReference type="SAM" id="MobiDB-lite"/>
    </source>
</evidence>
<name>A0A0H2SCK2_9AGAM</name>
<dbReference type="AlphaFoldDB" id="A0A0H2SCK2"/>
<gene>
    <name evidence="2" type="ORF">SCHPADRAFT_813887</name>
</gene>
<dbReference type="Proteomes" id="UP000053477">
    <property type="component" value="Unassembled WGS sequence"/>
</dbReference>
<dbReference type="STRING" id="27342.A0A0H2SCK2"/>
<dbReference type="InParanoid" id="A0A0H2SCK2"/>
<feature type="region of interest" description="Disordered" evidence="1">
    <location>
        <begin position="140"/>
        <end position="178"/>
    </location>
</feature>
<accession>A0A0H2SCK2</accession>
<feature type="compositionally biased region" description="Basic residues" evidence="1">
    <location>
        <begin position="140"/>
        <end position="149"/>
    </location>
</feature>
<proteinExistence type="predicted"/>
<protein>
    <submittedName>
        <fullName evidence="2">Uncharacterized protein</fullName>
    </submittedName>
</protein>
<dbReference type="OrthoDB" id="3267810at2759"/>
<feature type="non-terminal residue" evidence="2">
    <location>
        <position position="178"/>
    </location>
</feature>
<evidence type="ECO:0000313" key="2">
    <source>
        <dbReference type="EMBL" id="KLO14686.1"/>
    </source>
</evidence>
<sequence length="178" mass="20508">QNVLEEYVKREAVLFSALTSIQASCVLQSLYCERLRSQLNAKEKKATEKKGSGKLVGDGLPRLLTADDFVERVRAFVDRQLAEAAEKERMRTKKDAYAIALQQWNEGEELRKAQIATRRADWGKEVARWEAENVLAKQEHRRPRWKKPVLGKLPKAAAKPKAPRRRDVVQDMEEGEYF</sequence>
<reference evidence="2 3" key="1">
    <citation type="submission" date="2015-04" db="EMBL/GenBank/DDBJ databases">
        <title>Complete genome sequence of Schizopora paradoxa KUC8140, a cosmopolitan wood degrader in East Asia.</title>
        <authorList>
            <consortium name="DOE Joint Genome Institute"/>
            <person name="Min B."/>
            <person name="Park H."/>
            <person name="Jang Y."/>
            <person name="Kim J.-J."/>
            <person name="Kim K.H."/>
            <person name="Pangilinan J."/>
            <person name="Lipzen A."/>
            <person name="Riley R."/>
            <person name="Grigoriev I.V."/>
            <person name="Spatafora J.W."/>
            <person name="Choi I.-G."/>
        </authorList>
    </citation>
    <scope>NUCLEOTIDE SEQUENCE [LARGE SCALE GENOMIC DNA]</scope>
    <source>
        <strain evidence="2 3">KUC8140</strain>
    </source>
</reference>
<keyword evidence="3" id="KW-1185">Reference proteome</keyword>
<feature type="non-terminal residue" evidence="2">
    <location>
        <position position="1"/>
    </location>
</feature>
<organism evidence="2 3">
    <name type="scientific">Schizopora paradoxa</name>
    <dbReference type="NCBI Taxonomy" id="27342"/>
    <lineage>
        <taxon>Eukaryota</taxon>
        <taxon>Fungi</taxon>
        <taxon>Dikarya</taxon>
        <taxon>Basidiomycota</taxon>
        <taxon>Agaricomycotina</taxon>
        <taxon>Agaricomycetes</taxon>
        <taxon>Hymenochaetales</taxon>
        <taxon>Schizoporaceae</taxon>
        <taxon>Schizopora</taxon>
    </lineage>
</organism>
<dbReference type="EMBL" id="KQ085940">
    <property type="protein sequence ID" value="KLO14686.1"/>
    <property type="molecule type" value="Genomic_DNA"/>
</dbReference>